<comment type="caution">
    <text evidence="1">The sequence shown here is derived from an EMBL/GenBank/DDBJ whole genome shotgun (WGS) entry which is preliminary data.</text>
</comment>
<reference evidence="2" key="1">
    <citation type="journal article" date="2019" name="Int. J. Syst. Evol. Microbiol.">
        <title>The Global Catalogue of Microorganisms (GCM) 10K type strain sequencing project: providing services to taxonomists for standard genome sequencing and annotation.</title>
        <authorList>
            <consortium name="The Broad Institute Genomics Platform"/>
            <consortium name="The Broad Institute Genome Sequencing Center for Infectious Disease"/>
            <person name="Wu L."/>
            <person name="Ma J."/>
        </authorList>
    </citation>
    <scope>NUCLEOTIDE SEQUENCE [LARGE SCALE GENOMIC DNA]</scope>
    <source>
        <strain evidence="2">JCM 17024</strain>
    </source>
</reference>
<protein>
    <recommendedName>
        <fullName evidence="3">NYN domain-containing protein</fullName>
    </recommendedName>
</protein>
<dbReference type="Proteomes" id="UP001501591">
    <property type="component" value="Unassembled WGS sequence"/>
</dbReference>
<dbReference type="EMBL" id="BAABCP010000001">
    <property type="protein sequence ID" value="GAA3940973.1"/>
    <property type="molecule type" value="Genomic_DNA"/>
</dbReference>
<name>A0ABP7N9Y1_9MICO</name>
<organism evidence="1 2">
    <name type="scientific">Microbacterium soli</name>
    <dbReference type="NCBI Taxonomy" id="446075"/>
    <lineage>
        <taxon>Bacteria</taxon>
        <taxon>Bacillati</taxon>
        <taxon>Actinomycetota</taxon>
        <taxon>Actinomycetes</taxon>
        <taxon>Micrococcales</taxon>
        <taxon>Microbacteriaceae</taxon>
        <taxon>Microbacterium</taxon>
    </lineage>
</organism>
<gene>
    <name evidence="1" type="ORF">GCM10022383_18500</name>
</gene>
<sequence length="146" mass="15901">MADTVPLLDSVIDEFLRSYPRGSRMIAVSSPDRDRSTAFAARLADALTARGIAARARTPDAVDADVLRAELITPFRSTREDAVLVVAGDADLLDSARRGMWHFSVWLMVGDEAPHTAATALVEVTDPEHPSRRFADYCAVPSAFRS</sequence>
<evidence type="ECO:0008006" key="3">
    <source>
        <dbReference type="Google" id="ProtNLM"/>
    </source>
</evidence>
<proteinExistence type="predicted"/>
<evidence type="ECO:0000313" key="1">
    <source>
        <dbReference type="EMBL" id="GAA3940973.1"/>
    </source>
</evidence>
<keyword evidence="2" id="KW-1185">Reference proteome</keyword>
<accession>A0ABP7N9Y1</accession>
<evidence type="ECO:0000313" key="2">
    <source>
        <dbReference type="Proteomes" id="UP001501591"/>
    </source>
</evidence>
<dbReference type="RefSeq" id="WP_344819268.1">
    <property type="nucleotide sequence ID" value="NZ_BAABCP010000001.1"/>
</dbReference>